<dbReference type="Pfam" id="PF00254">
    <property type="entry name" value="FKBP_C"/>
    <property type="match status" value="1"/>
</dbReference>
<organism evidence="6">
    <name type="scientific">marine metagenome</name>
    <dbReference type="NCBI Taxonomy" id="408172"/>
    <lineage>
        <taxon>unclassified sequences</taxon>
        <taxon>metagenomes</taxon>
        <taxon>ecological metagenomes</taxon>
    </lineage>
</organism>
<feature type="domain" description="PPIase FKBP-type" evidence="5">
    <location>
        <begin position="33"/>
        <end position="119"/>
    </location>
</feature>
<evidence type="ECO:0000256" key="1">
    <source>
        <dbReference type="ARBA" id="ARBA00000971"/>
    </source>
</evidence>
<protein>
    <recommendedName>
        <fullName evidence="2">peptidylprolyl isomerase</fullName>
        <ecNumber evidence="2">5.2.1.8</ecNumber>
    </recommendedName>
</protein>
<keyword evidence="3" id="KW-0697">Rotamase</keyword>
<dbReference type="PROSITE" id="PS50059">
    <property type="entry name" value="FKBP_PPIASE"/>
    <property type="match status" value="1"/>
</dbReference>
<dbReference type="GO" id="GO:0003755">
    <property type="term" value="F:peptidyl-prolyl cis-trans isomerase activity"/>
    <property type="evidence" value="ECO:0007669"/>
    <property type="project" value="UniProtKB-KW"/>
</dbReference>
<reference evidence="6" key="1">
    <citation type="submission" date="2018-05" db="EMBL/GenBank/DDBJ databases">
        <authorList>
            <person name="Lanie J.A."/>
            <person name="Ng W.-L."/>
            <person name="Kazmierczak K.M."/>
            <person name="Andrzejewski T.M."/>
            <person name="Davidsen T.M."/>
            <person name="Wayne K.J."/>
            <person name="Tettelin H."/>
            <person name="Glass J.I."/>
            <person name="Rusch D."/>
            <person name="Podicherti R."/>
            <person name="Tsui H.-C.T."/>
            <person name="Winkler M.E."/>
        </authorList>
    </citation>
    <scope>NUCLEOTIDE SEQUENCE</scope>
</reference>
<dbReference type="SUPFAM" id="SSF54534">
    <property type="entry name" value="FKBP-like"/>
    <property type="match status" value="1"/>
</dbReference>
<dbReference type="PANTHER" id="PTHR43811:SF19">
    <property type="entry name" value="39 KDA FK506-BINDING NUCLEAR PROTEIN"/>
    <property type="match status" value="1"/>
</dbReference>
<gene>
    <name evidence="6" type="ORF">METZ01_LOCUS113610</name>
</gene>
<evidence type="ECO:0000256" key="3">
    <source>
        <dbReference type="ARBA" id="ARBA00023110"/>
    </source>
</evidence>
<name>A0A381X7M0_9ZZZZ</name>
<dbReference type="Gene3D" id="3.10.50.40">
    <property type="match status" value="1"/>
</dbReference>
<dbReference type="PANTHER" id="PTHR43811">
    <property type="entry name" value="FKBP-TYPE PEPTIDYL-PROLYL CIS-TRANS ISOMERASE FKPA"/>
    <property type="match status" value="1"/>
</dbReference>
<dbReference type="FunFam" id="3.10.50.40:FF:000006">
    <property type="entry name" value="Peptidyl-prolyl cis-trans isomerase"/>
    <property type="match status" value="1"/>
</dbReference>
<evidence type="ECO:0000313" key="6">
    <source>
        <dbReference type="EMBL" id="SVA60756.1"/>
    </source>
</evidence>
<comment type="catalytic activity">
    <reaction evidence="1">
        <text>[protein]-peptidylproline (omega=180) = [protein]-peptidylproline (omega=0)</text>
        <dbReference type="Rhea" id="RHEA:16237"/>
        <dbReference type="Rhea" id="RHEA-COMP:10747"/>
        <dbReference type="Rhea" id="RHEA-COMP:10748"/>
        <dbReference type="ChEBI" id="CHEBI:83833"/>
        <dbReference type="ChEBI" id="CHEBI:83834"/>
        <dbReference type="EC" id="5.2.1.8"/>
    </reaction>
</comment>
<sequence length="119" mass="13046">MSNQTSEEFIATSSGLQYRILNEGSGDESPGPESVVSVHYRGKLTNGLEFDSSYQRNQPASFPVNGVIRGWTEALQLMKEGDKWELIIPPDLGYGSKGAGNIIPPDSTLIFEVELLEIK</sequence>
<dbReference type="EC" id="5.2.1.8" evidence="2"/>
<evidence type="ECO:0000256" key="4">
    <source>
        <dbReference type="ARBA" id="ARBA00023235"/>
    </source>
</evidence>
<evidence type="ECO:0000256" key="2">
    <source>
        <dbReference type="ARBA" id="ARBA00013194"/>
    </source>
</evidence>
<proteinExistence type="predicted"/>
<dbReference type="EMBL" id="UINC01014197">
    <property type="protein sequence ID" value="SVA60756.1"/>
    <property type="molecule type" value="Genomic_DNA"/>
</dbReference>
<dbReference type="InterPro" id="IPR001179">
    <property type="entry name" value="PPIase_FKBP_dom"/>
</dbReference>
<dbReference type="AlphaFoldDB" id="A0A381X7M0"/>
<evidence type="ECO:0000259" key="5">
    <source>
        <dbReference type="PROSITE" id="PS50059"/>
    </source>
</evidence>
<keyword evidence="4" id="KW-0413">Isomerase</keyword>
<dbReference type="InterPro" id="IPR046357">
    <property type="entry name" value="PPIase_dom_sf"/>
</dbReference>
<accession>A0A381X7M0</accession>